<dbReference type="Proteomes" id="UP000098059">
    <property type="component" value="Segment"/>
</dbReference>
<accession>H6UYQ9</accession>
<keyword evidence="1" id="KW-0812">Transmembrane</keyword>
<keyword evidence="1" id="KW-0472">Membrane</keyword>
<protein>
    <submittedName>
        <fullName evidence="2">L3</fullName>
    </submittedName>
</protein>
<proteinExistence type="predicted"/>
<feature type="transmembrane region" description="Helical" evidence="1">
    <location>
        <begin position="91"/>
        <end position="112"/>
    </location>
</feature>
<name>H6UYQ9_9PAPI</name>
<sequence>MGILAGFVLYVNKCLPGICGLGMELLVMLYQMTCNIRMIACTCLDLGIELNYPPMHTCVHPVGLWYLVIHKSSIDPFGFNALKVKIMGPAGIMRCLCPLLIILGALTSLFLLKRTV</sequence>
<dbReference type="EMBL" id="JN709472">
    <property type="protein sequence ID" value="AFA26594.1"/>
    <property type="molecule type" value="Genomic_DNA"/>
</dbReference>
<gene>
    <name evidence="2" type="primary">L3</name>
</gene>
<evidence type="ECO:0000256" key="1">
    <source>
        <dbReference type="SAM" id="Phobius"/>
    </source>
</evidence>
<organism evidence="2 3">
    <name type="scientific">Tursiops truncatus papillomavirus 7</name>
    <dbReference type="NCBI Taxonomy" id="1144383"/>
    <lineage>
        <taxon>Viruses</taxon>
        <taxon>Monodnaviria</taxon>
        <taxon>Shotokuvirae</taxon>
        <taxon>Cossaviricota</taxon>
        <taxon>Papovaviricetes</taxon>
        <taxon>Zurhausenvirales</taxon>
        <taxon>Papillomaviridae</taxon>
        <taxon>Firstpapillomavirinae</taxon>
        <taxon>Upsilonpapillomavirus</taxon>
        <taxon>Upsilonpapillomavirus 1</taxon>
    </lineage>
</organism>
<evidence type="ECO:0000313" key="3">
    <source>
        <dbReference type="Proteomes" id="UP000098059"/>
    </source>
</evidence>
<reference evidence="2 3" key="1">
    <citation type="journal article" date="2012" name="Virology">
        <title>Evidence of recombination and positive selection in cetacean papillomaviruses.</title>
        <authorList>
            <person name="Robles-Sikisaka R."/>
            <person name="Rivera R."/>
            <person name="Nollens H.H."/>
            <person name="St Leger J."/>
            <person name="Durden W.N."/>
            <person name="Stolen M."/>
            <person name="Burchell J."/>
            <person name="Wellehan J.F.Jr."/>
        </authorList>
    </citation>
    <scope>NUCLEOTIDE SEQUENCE [LARGE SCALE GENOMIC DNA]</scope>
    <source>
        <strain evidence="2">Tt09-43</strain>
    </source>
</reference>
<keyword evidence="1" id="KW-1133">Transmembrane helix</keyword>
<evidence type="ECO:0000313" key="2">
    <source>
        <dbReference type="EMBL" id="AFA26594.1"/>
    </source>
</evidence>